<evidence type="ECO:0000256" key="1">
    <source>
        <dbReference type="SAM" id="MobiDB-lite"/>
    </source>
</evidence>
<evidence type="ECO:0000313" key="2">
    <source>
        <dbReference type="EMBL" id="TQW01071.1"/>
    </source>
</evidence>
<dbReference type="EMBL" id="SPUK01000001">
    <property type="protein sequence ID" value="TQW01071.1"/>
    <property type="molecule type" value="Genomic_DNA"/>
</dbReference>
<protein>
    <recommendedName>
        <fullName evidence="4">F-box domain-containing protein</fullName>
    </recommendedName>
</protein>
<gene>
    <name evidence="2" type="ORF">IF1G_01002</name>
</gene>
<dbReference type="STRING" id="43265.A0A545VH82"/>
<comment type="caution">
    <text evidence="2">The sequence shown here is derived from an EMBL/GenBank/DDBJ whole genome shotgun (WGS) entry which is preliminary data.</text>
</comment>
<name>A0A545VH82_9HYPO</name>
<dbReference type="AlphaFoldDB" id="A0A545VH82"/>
<accession>A0A545VH82</accession>
<evidence type="ECO:0008006" key="4">
    <source>
        <dbReference type="Google" id="ProtNLM"/>
    </source>
</evidence>
<sequence length="296" mass="33649">MAKSKRGSRHRGVEHRSTDGAPATVHCAPSTTAARVFAIEELARLILQNLPADMLLTKVQRVCRRWRAVARELLQPLFDGDAARPNSRDCRRKINPLLFEHFGQIMNDGLIALNIELCLTGQRFWRMRSMTDLPIATCGPGRAVHNAYARAGASWRNMQIYQPPVYEIRYRGEPGGDVEVATVADGVRLGQVYDILTAIVSDTKGPARNEMWITWPQASAGDADAARGEAVVRDYIVMQRKQHPLQKHCECWHKAVRRQRCFCELSKEKLRLHKITSNKWRVISQDFKQENLLVTI</sequence>
<feature type="region of interest" description="Disordered" evidence="1">
    <location>
        <begin position="1"/>
        <end position="25"/>
    </location>
</feature>
<feature type="compositionally biased region" description="Basic residues" evidence="1">
    <location>
        <begin position="1"/>
        <end position="13"/>
    </location>
</feature>
<evidence type="ECO:0000313" key="3">
    <source>
        <dbReference type="Proteomes" id="UP000315783"/>
    </source>
</evidence>
<reference evidence="2 3" key="1">
    <citation type="journal article" date="2019" name="Appl. Microbiol. Biotechnol.">
        <title>Genome sequence of Isaria javanica and comparative genome analysis insights into family S53 peptidase evolution in fungal entomopathogens.</title>
        <authorList>
            <person name="Lin R."/>
            <person name="Zhang X."/>
            <person name="Xin B."/>
            <person name="Zou M."/>
            <person name="Gao Y."/>
            <person name="Qin F."/>
            <person name="Hu Q."/>
            <person name="Xie B."/>
            <person name="Cheng X."/>
        </authorList>
    </citation>
    <scope>NUCLEOTIDE SEQUENCE [LARGE SCALE GENOMIC DNA]</scope>
    <source>
        <strain evidence="2 3">IJ1G</strain>
    </source>
</reference>
<proteinExistence type="predicted"/>
<keyword evidence="3" id="KW-1185">Reference proteome</keyword>
<dbReference type="Proteomes" id="UP000315783">
    <property type="component" value="Unassembled WGS sequence"/>
</dbReference>
<dbReference type="OrthoDB" id="3800738at2759"/>
<organism evidence="2 3">
    <name type="scientific">Cordyceps javanica</name>
    <dbReference type="NCBI Taxonomy" id="43265"/>
    <lineage>
        <taxon>Eukaryota</taxon>
        <taxon>Fungi</taxon>
        <taxon>Dikarya</taxon>
        <taxon>Ascomycota</taxon>
        <taxon>Pezizomycotina</taxon>
        <taxon>Sordariomycetes</taxon>
        <taxon>Hypocreomycetidae</taxon>
        <taxon>Hypocreales</taxon>
        <taxon>Cordycipitaceae</taxon>
        <taxon>Cordyceps</taxon>
    </lineage>
</organism>